<dbReference type="EMBL" id="CP123967">
    <property type="protein sequence ID" value="WGT47761.1"/>
    <property type="molecule type" value="Genomic_DNA"/>
</dbReference>
<keyword evidence="2" id="KW-1185">Reference proteome</keyword>
<evidence type="ECO:0000313" key="2">
    <source>
        <dbReference type="Proteomes" id="UP001244136"/>
    </source>
</evidence>
<dbReference type="Proteomes" id="UP001244136">
    <property type="component" value="Chromosome"/>
</dbReference>
<organism evidence="1 2">
    <name type="scientific">Tessaracoccus lacteus</name>
    <dbReference type="NCBI Taxonomy" id="3041766"/>
    <lineage>
        <taxon>Bacteria</taxon>
        <taxon>Bacillati</taxon>
        <taxon>Actinomycetota</taxon>
        <taxon>Actinomycetes</taxon>
        <taxon>Propionibacteriales</taxon>
        <taxon>Propionibacteriaceae</taxon>
        <taxon>Tessaracoccus</taxon>
    </lineage>
</organism>
<name>A0ABY8PZS8_9ACTN</name>
<dbReference type="Gene3D" id="2.60.40.1180">
    <property type="entry name" value="Golgi alpha-mannosidase II"/>
    <property type="match status" value="1"/>
</dbReference>
<dbReference type="RefSeq" id="WP_281145465.1">
    <property type="nucleotide sequence ID" value="NZ_CP123967.1"/>
</dbReference>
<accession>A0ABY8PZS8</accession>
<evidence type="ECO:0000313" key="1">
    <source>
        <dbReference type="EMBL" id="WGT47761.1"/>
    </source>
</evidence>
<protein>
    <submittedName>
        <fullName evidence="1">Uncharacterized protein</fullName>
    </submittedName>
</protein>
<proteinExistence type="predicted"/>
<sequence>MSGTPQQDSSSVAPKELTGVELADGHLSAALPPMSWAMIRLG</sequence>
<reference evidence="1 2" key="1">
    <citation type="journal article" date="2008" name="Int. J. Syst. Evol. Microbiol.">
        <title>Tessaracoccus flavescens sp. nov., isolated from marine sediment.</title>
        <authorList>
            <person name="Lee D.W."/>
            <person name="Lee S.D."/>
        </authorList>
    </citation>
    <scope>NUCLEOTIDE SEQUENCE [LARGE SCALE GENOMIC DNA]</scope>
    <source>
        <strain evidence="1 2">T21</strain>
    </source>
</reference>
<dbReference type="InterPro" id="IPR013780">
    <property type="entry name" value="Glyco_hydro_b"/>
</dbReference>
<gene>
    <name evidence="1" type="ORF">QH948_03005</name>
</gene>
<dbReference type="SUPFAM" id="SSF51011">
    <property type="entry name" value="Glycosyl hydrolase domain"/>
    <property type="match status" value="1"/>
</dbReference>